<name>A0A0W8FGW1_9ZZZZ</name>
<protein>
    <submittedName>
        <fullName evidence="1">Capsular polysaccharide biosynthesis protein</fullName>
    </submittedName>
</protein>
<dbReference type="InterPro" id="IPR053158">
    <property type="entry name" value="CapK_Type1_Caps_Biosynth"/>
</dbReference>
<dbReference type="EMBL" id="LNQE01001222">
    <property type="protein sequence ID" value="KUG20127.1"/>
    <property type="molecule type" value="Genomic_DNA"/>
</dbReference>
<organism evidence="1">
    <name type="scientific">hydrocarbon metagenome</name>
    <dbReference type="NCBI Taxonomy" id="938273"/>
    <lineage>
        <taxon>unclassified sequences</taxon>
        <taxon>metagenomes</taxon>
        <taxon>ecological metagenomes</taxon>
    </lineage>
</organism>
<dbReference type="SUPFAM" id="SSF56801">
    <property type="entry name" value="Acetyl-CoA synthetase-like"/>
    <property type="match status" value="1"/>
</dbReference>
<reference evidence="1" key="1">
    <citation type="journal article" date="2015" name="Proc. Natl. Acad. Sci. U.S.A.">
        <title>Networks of energetic and metabolic interactions define dynamics in microbial communities.</title>
        <authorList>
            <person name="Embree M."/>
            <person name="Liu J.K."/>
            <person name="Al-Bassam M.M."/>
            <person name="Zengler K."/>
        </authorList>
    </citation>
    <scope>NUCLEOTIDE SEQUENCE</scope>
</reference>
<gene>
    <name evidence="1" type="ORF">ASZ90_010136</name>
</gene>
<dbReference type="InterPro" id="IPR042099">
    <property type="entry name" value="ANL_N_sf"/>
</dbReference>
<evidence type="ECO:0000313" key="1">
    <source>
        <dbReference type="EMBL" id="KUG20127.1"/>
    </source>
</evidence>
<accession>A0A0W8FGW1</accession>
<dbReference type="AlphaFoldDB" id="A0A0W8FGW1"/>
<dbReference type="PANTHER" id="PTHR36932">
    <property type="entry name" value="CAPSULAR POLYSACCHARIDE BIOSYNTHESIS PROTEIN"/>
    <property type="match status" value="1"/>
</dbReference>
<comment type="caution">
    <text evidence="1">The sequence shown here is derived from an EMBL/GenBank/DDBJ whole genome shotgun (WGS) entry which is preliminary data.</text>
</comment>
<sequence>MMFRQNGEHMLRKGIFILAHQCGDPSFYSVYNKTVRNQWKPYDELKHDQEKQLKHLIGFAYEFVPYYRNLFQSLGVSPKDVRTIEDLEKLPILTKDIIKEHWEEFKPTNLSSIKHYQRATGGSTGTPLQYRLSKNDRFLGGALLYRGWGYGGFKLGNKMVILAGSSLDVGAKPSLVTKIHEISRSLKKLSSFDMGESEMREYAGVLKSFKPRFISGYASSLYFFARWLEENQVTVPSPVAVFATAEKLFPHMRKTIGEVFDCDVYDTYGLNDGGVTAFECPEHIGLHVDTERSIMEVVDGDGHQLECGEGRILATSLHNYAMPFIRYACDDEGGITDETCECGRGYPLLKEIVGRTTDVLVTPDGKNIHGWFFLYIFWDYGTGIKEYQVIQKTPERIVVNIVPEDGFDEKQLDRVRDIVSRRSPGWDLEFEYVDTIERTGAGKYKFVINEVCHAGE</sequence>
<dbReference type="Gene3D" id="3.40.50.12780">
    <property type="entry name" value="N-terminal domain of ligase-like"/>
    <property type="match status" value="1"/>
</dbReference>
<proteinExistence type="predicted"/>
<dbReference type="PANTHER" id="PTHR36932:SF1">
    <property type="entry name" value="CAPSULAR POLYSACCHARIDE BIOSYNTHESIS PROTEIN"/>
    <property type="match status" value="1"/>
</dbReference>